<dbReference type="Gene3D" id="3.90.320.10">
    <property type="match status" value="1"/>
</dbReference>
<feature type="non-terminal residue" evidence="1">
    <location>
        <position position="1"/>
    </location>
</feature>
<evidence type="ECO:0008006" key="2">
    <source>
        <dbReference type="Google" id="ProtNLM"/>
    </source>
</evidence>
<reference evidence="1" key="1">
    <citation type="journal article" date="2014" name="Front. Microbiol.">
        <title>High frequency of phylogenetically diverse reductive dehalogenase-homologous genes in deep subseafloor sedimentary metagenomes.</title>
        <authorList>
            <person name="Kawai M."/>
            <person name="Futagami T."/>
            <person name="Toyoda A."/>
            <person name="Takaki Y."/>
            <person name="Nishi S."/>
            <person name="Hori S."/>
            <person name="Arai W."/>
            <person name="Tsubouchi T."/>
            <person name="Morono Y."/>
            <person name="Uchiyama I."/>
            <person name="Ito T."/>
            <person name="Fujiyama A."/>
            <person name="Inagaki F."/>
            <person name="Takami H."/>
        </authorList>
    </citation>
    <scope>NUCLEOTIDE SEQUENCE</scope>
    <source>
        <strain evidence="1">Expedition CK06-06</strain>
    </source>
</reference>
<organism evidence="1">
    <name type="scientific">marine sediment metagenome</name>
    <dbReference type="NCBI Taxonomy" id="412755"/>
    <lineage>
        <taxon>unclassified sequences</taxon>
        <taxon>metagenomes</taxon>
        <taxon>ecological metagenomes</taxon>
    </lineage>
</organism>
<evidence type="ECO:0000313" key="1">
    <source>
        <dbReference type="EMBL" id="GAG19460.1"/>
    </source>
</evidence>
<comment type="caution">
    <text evidence="1">The sequence shown here is derived from an EMBL/GenBank/DDBJ whole genome shotgun (WGS) entry which is preliminary data.</text>
</comment>
<dbReference type="AlphaFoldDB" id="X0VMP0"/>
<dbReference type="InterPro" id="IPR011604">
    <property type="entry name" value="PDDEXK-like_dom_sf"/>
</dbReference>
<name>X0VMP0_9ZZZZ</name>
<sequence length="185" mass="20982">LQNSPFVLNGITGHRDCIIDGMLVDVKSASPFSFAKFKGGLQYKDDAFGYLTQLGSYLLASQEDDRLTCKDRAAFLVMDKVSGQLHLDYHTFTQEDFYDLEETVNSRIQILSDPSTVPTKGFHPIDQNKPNAKGWVNGNKKLGVNCSYCPFKQHCWPEMRTFLYSNKPVFLTTVVKEPKVYEVPK</sequence>
<accession>X0VMP0</accession>
<dbReference type="EMBL" id="BARS01035519">
    <property type="protein sequence ID" value="GAG19460.1"/>
    <property type="molecule type" value="Genomic_DNA"/>
</dbReference>
<gene>
    <name evidence="1" type="ORF">S01H1_54717</name>
</gene>
<proteinExistence type="predicted"/>
<protein>
    <recommendedName>
        <fullName evidence="2">PD-(D/E)XK endonuclease-like domain-containing protein</fullName>
    </recommendedName>
</protein>